<feature type="transmembrane region" description="Helical" evidence="1">
    <location>
        <begin position="47"/>
        <end position="68"/>
    </location>
</feature>
<organism evidence="2 3">
    <name type="scientific">Insolitispirillum peregrinum</name>
    <dbReference type="NCBI Taxonomy" id="80876"/>
    <lineage>
        <taxon>Bacteria</taxon>
        <taxon>Pseudomonadati</taxon>
        <taxon>Pseudomonadota</taxon>
        <taxon>Alphaproteobacteria</taxon>
        <taxon>Rhodospirillales</taxon>
        <taxon>Novispirillaceae</taxon>
        <taxon>Insolitispirillum</taxon>
    </lineage>
</organism>
<feature type="transmembrane region" description="Helical" evidence="1">
    <location>
        <begin position="12"/>
        <end position="35"/>
    </location>
</feature>
<evidence type="ECO:0000256" key="1">
    <source>
        <dbReference type="SAM" id="Phobius"/>
    </source>
</evidence>
<name>A0A1N7L1C8_9PROT</name>
<keyword evidence="1" id="KW-0472">Membrane</keyword>
<dbReference type="RefSeq" id="WP_076399705.1">
    <property type="nucleotide sequence ID" value="NZ_FTOA01000003.1"/>
</dbReference>
<reference evidence="2 3" key="1">
    <citation type="submission" date="2017-01" db="EMBL/GenBank/DDBJ databases">
        <authorList>
            <person name="Mah S.A."/>
            <person name="Swanson W.J."/>
            <person name="Moy G.W."/>
            <person name="Vacquier V.D."/>
        </authorList>
    </citation>
    <scope>NUCLEOTIDE SEQUENCE [LARGE SCALE GENOMIC DNA]</scope>
    <source>
        <strain evidence="2 3">DSM 11589</strain>
    </source>
</reference>
<dbReference type="EMBL" id="FTOA01000003">
    <property type="protein sequence ID" value="SIS67662.1"/>
    <property type="molecule type" value="Genomic_DNA"/>
</dbReference>
<keyword evidence="3" id="KW-1185">Reference proteome</keyword>
<keyword evidence="1" id="KW-0812">Transmembrane</keyword>
<protein>
    <submittedName>
        <fullName evidence="2">Uncharacterized protein</fullName>
    </submittedName>
</protein>
<dbReference type="STRING" id="80876.SAMN05421779_10347"/>
<proteinExistence type="predicted"/>
<gene>
    <name evidence="2" type="ORF">SAMN05421779_10347</name>
</gene>
<dbReference type="OrthoDB" id="7509319at2"/>
<feature type="transmembrane region" description="Helical" evidence="1">
    <location>
        <begin position="74"/>
        <end position="91"/>
    </location>
</feature>
<keyword evidence="1" id="KW-1133">Transmembrane helix</keyword>
<dbReference type="AlphaFoldDB" id="A0A1N7L1C8"/>
<evidence type="ECO:0000313" key="2">
    <source>
        <dbReference type="EMBL" id="SIS67662.1"/>
    </source>
</evidence>
<dbReference type="Proteomes" id="UP000185678">
    <property type="component" value="Unassembled WGS sequence"/>
</dbReference>
<evidence type="ECO:0000313" key="3">
    <source>
        <dbReference type="Proteomes" id="UP000185678"/>
    </source>
</evidence>
<accession>A0A1N7L1C8</accession>
<sequence>MSTPAEAPAIKAHWWAKTLAGVLCGFALALALATLFHQLTPGGPGKLMLLMWLISPLWLTIASLVYLFRDGWRAWGWLGGASVLAYGAVFVSKLGS</sequence>